<dbReference type="EMBL" id="AZDT01000063">
    <property type="protein sequence ID" value="KRK73156.1"/>
    <property type="molecule type" value="Genomic_DNA"/>
</dbReference>
<dbReference type="STRING" id="1423773.FD30_GL000903"/>
<reference evidence="4 5" key="1">
    <citation type="journal article" date="2015" name="Genome Announc.">
        <title>Expanding the biotechnology potential of lactobacilli through comparative genomics of 213 strains and associated genera.</title>
        <authorList>
            <person name="Sun Z."/>
            <person name="Harris H.M."/>
            <person name="McCann A."/>
            <person name="Guo C."/>
            <person name="Argimon S."/>
            <person name="Zhang W."/>
            <person name="Yang X."/>
            <person name="Jeffery I.B."/>
            <person name="Cooney J.C."/>
            <person name="Kagawa T.F."/>
            <person name="Liu W."/>
            <person name="Song Y."/>
            <person name="Salvetti E."/>
            <person name="Wrobel A."/>
            <person name="Rasinkangas P."/>
            <person name="Parkhill J."/>
            <person name="Rea M.C."/>
            <person name="O'Sullivan O."/>
            <person name="Ritari J."/>
            <person name="Douillard F.P."/>
            <person name="Paul Ross R."/>
            <person name="Yang R."/>
            <person name="Briner A.E."/>
            <person name="Felis G.E."/>
            <person name="de Vos W.M."/>
            <person name="Barrangou R."/>
            <person name="Klaenhammer T.R."/>
            <person name="Caufield P.W."/>
            <person name="Cui Y."/>
            <person name="Zhang H."/>
            <person name="O'Toole P.W."/>
        </authorList>
    </citation>
    <scope>NUCLEOTIDE SEQUENCE [LARGE SCALE GENOMIC DNA]</scope>
    <source>
        <strain evidence="4 5">DSM 19117</strain>
    </source>
</reference>
<organism evidence="4 5">
    <name type="scientific">Levilactobacillus namurensis DSM 19117</name>
    <dbReference type="NCBI Taxonomy" id="1423773"/>
    <lineage>
        <taxon>Bacteria</taxon>
        <taxon>Bacillati</taxon>
        <taxon>Bacillota</taxon>
        <taxon>Bacilli</taxon>
        <taxon>Lactobacillales</taxon>
        <taxon>Lactobacillaceae</taxon>
        <taxon>Levilactobacillus</taxon>
    </lineage>
</organism>
<sequence>MKSSKHNDFNWGWEQMTTNRQRKQHQRAHILEVARTLFLQTGFKATHVSEIAAQADVSQVTLYKYFESKLNLGHQVVLDLVTQGYADFQAVVDDPHLSYREIVKRLIQGSQQVTDQMHPDFYHFIVADMQGRNGTDETMHAYQAGKHQFWTAVIQRGRQAGMIAPGLSDEALILYLDMFVHYISSPTGQAQMTTAGDDAHFQALTAQLDHLFFYGFIGEPPTDQKEGLEK</sequence>
<dbReference type="InterPro" id="IPR036271">
    <property type="entry name" value="Tet_transcr_reg_TetR-rel_C_sf"/>
</dbReference>
<dbReference type="GO" id="GO:0006355">
    <property type="term" value="P:regulation of DNA-templated transcription"/>
    <property type="evidence" value="ECO:0007669"/>
    <property type="project" value="UniProtKB-ARBA"/>
</dbReference>
<dbReference type="PRINTS" id="PR00455">
    <property type="entry name" value="HTHTETR"/>
</dbReference>
<dbReference type="PANTHER" id="PTHR30055:SF222">
    <property type="entry name" value="REGULATORY PROTEIN"/>
    <property type="match status" value="1"/>
</dbReference>
<feature type="domain" description="HTH tetR-type" evidence="3">
    <location>
        <begin position="24"/>
        <end position="84"/>
    </location>
</feature>
<evidence type="ECO:0000259" key="3">
    <source>
        <dbReference type="PROSITE" id="PS50977"/>
    </source>
</evidence>
<evidence type="ECO:0000256" key="2">
    <source>
        <dbReference type="PROSITE-ProRule" id="PRU00335"/>
    </source>
</evidence>
<dbReference type="InterPro" id="IPR001647">
    <property type="entry name" value="HTH_TetR"/>
</dbReference>
<evidence type="ECO:0000313" key="5">
    <source>
        <dbReference type="Proteomes" id="UP000051162"/>
    </source>
</evidence>
<dbReference type="InterPro" id="IPR009057">
    <property type="entry name" value="Homeodomain-like_sf"/>
</dbReference>
<accession>A0A0R1JXB0</accession>
<dbReference type="PROSITE" id="PS50977">
    <property type="entry name" value="HTH_TETR_2"/>
    <property type="match status" value="1"/>
</dbReference>
<dbReference type="SUPFAM" id="SSF48498">
    <property type="entry name" value="Tetracyclin repressor-like, C-terminal domain"/>
    <property type="match status" value="1"/>
</dbReference>
<name>A0A0R1JXB0_9LACO</name>
<dbReference type="SUPFAM" id="SSF46689">
    <property type="entry name" value="Homeodomain-like"/>
    <property type="match status" value="1"/>
</dbReference>
<feature type="DNA-binding region" description="H-T-H motif" evidence="2">
    <location>
        <begin position="47"/>
        <end position="66"/>
    </location>
</feature>
<dbReference type="GO" id="GO:0003677">
    <property type="term" value="F:DNA binding"/>
    <property type="evidence" value="ECO:0007669"/>
    <property type="project" value="UniProtKB-UniRule"/>
</dbReference>
<dbReference type="Pfam" id="PF00440">
    <property type="entry name" value="TetR_N"/>
    <property type="match status" value="1"/>
</dbReference>
<dbReference type="PANTHER" id="PTHR30055">
    <property type="entry name" value="HTH-TYPE TRANSCRIPTIONAL REGULATOR RUTR"/>
    <property type="match status" value="1"/>
</dbReference>
<evidence type="ECO:0000256" key="1">
    <source>
        <dbReference type="ARBA" id="ARBA00023125"/>
    </source>
</evidence>
<evidence type="ECO:0000313" key="4">
    <source>
        <dbReference type="EMBL" id="KRK73156.1"/>
    </source>
</evidence>
<dbReference type="AlphaFoldDB" id="A0A0R1JXB0"/>
<protein>
    <submittedName>
        <fullName evidence="4">TetR family transcriptional regulator</fullName>
    </submittedName>
</protein>
<gene>
    <name evidence="4" type="ORF">FD30_GL000903</name>
</gene>
<dbReference type="InterPro" id="IPR050109">
    <property type="entry name" value="HTH-type_TetR-like_transc_reg"/>
</dbReference>
<dbReference type="PATRIC" id="fig|1423773.3.peg.930"/>
<keyword evidence="5" id="KW-1185">Reference proteome</keyword>
<proteinExistence type="predicted"/>
<dbReference type="Proteomes" id="UP000051162">
    <property type="component" value="Unassembled WGS sequence"/>
</dbReference>
<comment type="caution">
    <text evidence="4">The sequence shown here is derived from an EMBL/GenBank/DDBJ whole genome shotgun (WGS) entry which is preliminary data.</text>
</comment>
<keyword evidence="1 2" id="KW-0238">DNA-binding</keyword>
<dbReference type="Gene3D" id="1.10.357.10">
    <property type="entry name" value="Tetracycline Repressor, domain 2"/>
    <property type="match status" value="1"/>
</dbReference>